<keyword evidence="2" id="KW-1185">Reference proteome</keyword>
<dbReference type="EMBL" id="FMZM01000017">
    <property type="protein sequence ID" value="SDE22334.1"/>
    <property type="molecule type" value="Genomic_DNA"/>
</dbReference>
<name>A0A1G7B5E0_9ACTN</name>
<reference evidence="1 2" key="1">
    <citation type="submission" date="2016-10" db="EMBL/GenBank/DDBJ databases">
        <authorList>
            <person name="de Groot N.N."/>
        </authorList>
    </citation>
    <scope>NUCLEOTIDE SEQUENCE [LARGE SCALE GENOMIC DNA]</scope>
    <source>
        <strain evidence="1 2">CGMCC 4.6858</strain>
    </source>
</reference>
<dbReference type="RefSeq" id="WP_090860799.1">
    <property type="nucleotide sequence ID" value="NZ_FMZM01000017.1"/>
</dbReference>
<gene>
    <name evidence="1" type="ORF">SAMN05421872_11738</name>
</gene>
<dbReference type="Proteomes" id="UP000199034">
    <property type="component" value="Unassembled WGS sequence"/>
</dbReference>
<organism evidence="1 2">
    <name type="scientific">Nocardioides lianchengensis</name>
    <dbReference type="NCBI Taxonomy" id="1045774"/>
    <lineage>
        <taxon>Bacteria</taxon>
        <taxon>Bacillati</taxon>
        <taxon>Actinomycetota</taxon>
        <taxon>Actinomycetes</taxon>
        <taxon>Propionibacteriales</taxon>
        <taxon>Nocardioidaceae</taxon>
        <taxon>Nocardioides</taxon>
    </lineage>
</organism>
<evidence type="ECO:0000313" key="1">
    <source>
        <dbReference type="EMBL" id="SDE22334.1"/>
    </source>
</evidence>
<evidence type="ECO:0000313" key="2">
    <source>
        <dbReference type="Proteomes" id="UP000199034"/>
    </source>
</evidence>
<dbReference type="AlphaFoldDB" id="A0A1G7B5E0"/>
<protein>
    <submittedName>
        <fullName evidence="1">Uncharacterized protein</fullName>
    </submittedName>
</protein>
<sequence length="247" mass="25039">MNLRKVLTLGAAVLTAGLMTLSSGMAQATGVSGSIAGVDVNGVRTTGTVPVNGIFKSGTATFAGFTAGCIGGTVAGDVDRGPNTAPQFRFSSLSITCDSPLGDDAVITLVNNASCRINVNMVDDNVHDLDYVDTGEPKGAKIGNVNGSASIPNVAAPTGPCLRVTVLGACTFHVLGTMGVNFDEAIKTVSGVTYQDIVLKGTGLTTRSPSFGCLGLVTNGGSITLNNIRFNVKVTAGTTGRGINFYN</sequence>
<accession>A0A1G7B5E0</accession>
<dbReference type="OrthoDB" id="9789043at2"/>
<proteinExistence type="predicted"/>